<comment type="subcellular location">
    <subcellularLocation>
        <location evidence="1 10">Cytoplasm</location>
    </subcellularLocation>
</comment>
<comment type="function">
    <text evidence="10">Catalyzes the attachment of glutamate to tRNA(Glu) in a two-step reaction: glutamate is first activated by ATP to form Glu-AMP and then transferred to the acceptor end of tRNA(Glu).</text>
</comment>
<dbReference type="GO" id="GO:0005524">
    <property type="term" value="F:ATP binding"/>
    <property type="evidence" value="ECO:0007669"/>
    <property type="project" value="UniProtKB-UniRule"/>
</dbReference>
<evidence type="ECO:0000256" key="7">
    <source>
        <dbReference type="ARBA" id="ARBA00022917"/>
    </source>
</evidence>
<dbReference type="PROSITE" id="PS00178">
    <property type="entry name" value="AA_TRNA_LIGASE_I"/>
    <property type="match status" value="1"/>
</dbReference>
<dbReference type="HAMAP" id="MF_02076">
    <property type="entry name" value="Glu_tRNA_synth_type2"/>
    <property type="match status" value="1"/>
</dbReference>
<dbReference type="GO" id="GO:0032991">
    <property type="term" value="C:protein-containing complex"/>
    <property type="evidence" value="ECO:0007669"/>
    <property type="project" value="UniProtKB-ARBA"/>
</dbReference>
<dbReference type="Pfam" id="PF00749">
    <property type="entry name" value="tRNA-synt_1c"/>
    <property type="match status" value="1"/>
</dbReference>
<dbReference type="NCBIfam" id="NF003169">
    <property type="entry name" value="PRK04156.1"/>
    <property type="match status" value="1"/>
</dbReference>
<evidence type="ECO:0000256" key="9">
    <source>
        <dbReference type="ARBA" id="ARBA00048351"/>
    </source>
</evidence>
<feature type="domain" description="Glutamyl/glutaminyl-tRNA synthetase class Ib catalytic" evidence="11">
    <location>
        <begin position="101"/>
        <end position="400"/>
    </location>
</feature>
<dbReference type="NCBIfam" id="TIGR00463">
    <property type="entry name" value="gltX_arch"/>
    <property type="match status" value="1"/>
</dbReference>
<dbReference type="Proteomes" id="UP001163096">
    <property type="component" value="Chromosome"/>
</dbReference>
<feature type="domain" description="Glutamyl/glutaminyl-tRNA synthetase class Ib anti-codon binding" evidence="12">
    <location>
        <begin position="406"/>
        <end position="477"/>
    </location>
</feature>
<organism evidence="14 15">
    <name type="scientific">Methanogenium organophilum</name>
    <dbReference type="NCBI Taxonomy" id="2199"/>
    <lineage>
        <taxon>Archaea</taxon>
        <taxon>Methanobacteriati</taxon>
        <taxon>Methanobacteriota</taxon>
        <taxon>Stenosarchaea group</taxon>
        <taxon>Methanomicrobia</taxon>
        <taxon>Methanomicrobiales</taxon>
        <taxon>Methanomicrobiaceae</taxon>
        <taxon>Methanogenium</taxon>
    </lineage>
</organism>
<dbReference type="Gene3D" id="3.40.50.620">
    <property type="entry name" value="HUPs"/>
    <property type="match status" value="1"/>
</dbReference>
<dbReference type="PANTHER" id="PTHR43097">
    <property type="entry name" value="GLUTAMINE-TRNA LIGASE"/>
    <property type="match status" value="1"/>
</dbReference>
<dbReference type="InterPro" id="IPR001412">
    <property type="entry name" value="aa-tRNA-synth_I_CS"/>
</dbReference>
<dbReference type="GO" id="GO:0043604">
    <property type="term" value="P:amide biosynthetic process"/>
    <property type="evidence" value="ECO:0007669"/>
    <property type="project" value="TreeGrafter"/>
</dbReference>
<evidence type="ECO:0000256" key="6">
    <source>
        <dbReference type="ARBA" id="ARBA00022840"/>
    </source>
</evidence>
<keyword evidence="15" id="KW-1185">Reference proteome</keyword>
<dbReference type="InterPro" id="IPR020058">
    <property type="entry name" value="Glu/Gln-tRNA-synth_Ib_cat-dom"/>
</dbReference>
<dbReference type="GO" id="GO:0005829">
    <property type="term" value="C:cytosol"/>
    <property type="evidence" value="ECO:0007669"/>
    <property type="project" value="TreeGrafter"/>
</dbReference>
<keyword evidence="5 10" id="KW-0547">Nucleotide-binding</keyword>
<comment type="catalytic activity">
    <reaction evidence="9 10">
        <text>tRNA(Glu) + L-glutamate + ATP = L-glutamyl-tRNA(Glu) + AMP + diphosphate</text>
        <dbReference type="Rhea" id="RHEA:23540"/>
        <dbReference type="Rhea" id="RHEA-COMP:9663"/>
        <dbReference type="Rhea" id="RHEA-COMP:9680"/>
        <dbReference type="ChEBI" id="CHEBI:29985"/>
        <dbReference type="ChEBI" id="CHEBI:30616"/>
        <dbReference type="ChEBI" id="CHEBI:33019"/>
        <dbReference type="ChEBI" id="CHEBI:78442"/>
        <dbReference type="ChEBI" id="CHEBI:78520"/>
        <dbReference type="ChEBI" id="CHEBI:456215"/>
        <dbReference type="EC" id="6.1.1.17"/>
    </reaction>
</comment>
<evidence type="ECO:0000256" key="5">
    <source>
        <dbReference type="ARBA" id="ARBA00022741"/>
    </source>
</evidence>
<dbReference type="Pfam" id="PF20974">
    <property type="entry name" value="tRNA-synt_1c_C2"/>
    <property type="match status" value="1"/>
</dbReference>
<keyword evidence="7 10" id="KW-0648">Protein biosynthesis</keyword>
<evidence type="ECO:0000256" key="2">
    <source>
        <dbReference type="ARBA" id="ARBA00008927"/>
    </source>
</evidence>
<dbReference type="Gene3D" id="2.40.240.100">
    <property type="match status" value="1"/>
</dbReference>
<keyword evidence="3 10" id="KW-0963">Cytoplasm</keyword>
<dbReference type="GO" id="GO:0006424">
    <property type="term" value="P:glutamyl-tRNA aminoacylation"/>
    <property type="evidence" value="ECO:0007669"/>
    <property type="project" value="UniProtKB-UniRule"/>
</dbReference>
<evidence type="ECO:0000259" key="13">
    <source>
        <dbReference type="Pfam" id="PF20974"/>
    </source>
</evidence>
<evidence type="ECO:0000256" key="10">
    <source>
        <dbReference type="HAMAP-Rule" id="MF_02076"/>
    </source>
</evidence>
<evidence type="ECO:0000259" key="11">
    <source>
        <dbReference type="Pfam" id="PF00749"/>
    </source>
</evidence>
<dbReference type="GeneID" id="76835988"/>
<dbReference type="InterPro" id="IPR011035">
    <property type="entry name" value="Ribosomal_bL25/Gln-tRNA_synth"/>
</dbReference>
<dbReference type="SUPFAM" id="SSF50715">
    <property type="entry name" value="Ribosomal protein L25-like"/>
    <property type="match status" value="1"/>
</dbReference>
<dbReference type="Gene3D" id="2.40.240.10">
    <property type="entry name" value="Ribosomal Protein L25, Chain P"/>
    <property type="match status" value="1"/>
</dbReference>
<dbReference type="InterPro" id="IPR050132">
    <property type="entry name" value="Gln/Glu-tRNA_Ligase"/>
</dbReference>
<dbReference type="InterPro" id="IPR020059">
    <property type="entry name" value="Glu/Gln-tRNA-synth_Ib_codon-bd"/>
</dbReference>
<dbReference type="AlphaFoldDB" id="A0A9X9S3J8"/>
<dbReference type="Pfam" id="PF03950">
    <property type="entry name" value="tRNA-synt_1c_C"/>
    <property type="match status" value="1"/>
</dbReference>
<dbReference type="EMBL" id="CP113361">
    <property type="protein sequence ID" value="WAI01264.1"/>
    <property type="molecule type" value="Genomic_DNA"/>
</dbReference>
<evidence type="ECO:0000313" key="15">
    <source>
        <dbReference type="Proteomes" id="UP001163096"/>
    </source>
</evidence>
<dbReference type="PANTHER" id="PTHR43097:SF5">
    <property type="entry name" value="GLUTAMATE--TRNA LIGASE"/>
    <property type="match status" value="1"/>
</dbReference>
<dbReference type="KEGG" id="mou:OU421_12760"/>
<feature type="short sequence motif" description="'HIGH' region" evidence="10">
    <location>
        <begin position="107"/>
        <end position="117"/>
    </location>
</feature>
<dbReference type="InterPro" id="IPR020056">
    <property type="entry name" value="Rbsml_bL25/Gln-tRNA_synth_N"/>
</dbReference>
<dbReference type="GO" id="GO:0004818">
    <property type="term" value="F:glutamate-tRNA ligase activity"/>
    <property type="evidence" value="ECO:0007669"/>
    <property type="project" value="UniProtKB-UniRule"/>
</dbReference>
<evidence type="ECO:0000256" key="8">
    <source>
        <dbReference type="ARBA" id="ARBA00023146"/>
    </source>
</evidence>
<dbReference type="EC" id="6.1.1.17" evidence="10"/>
<dbReference type="PRINTS" id="PR00987">
    <property type="entry name" value="TRNASYNTHGLU"/>
</dbReference>
<dbReference type="SUPFAM" id="SSF52374">
    <property type="entry name" value="Nucleotidylyl transferase"/>
    <property type="match status" value="1"/>
</dbReference>
<dbReference type="InterPro" id="IPR049437">
    <property type="entry name" value="tRNA-synt_1c_C2"/>
</dbReference>
<feature type="domain" description="tRNA synthetases class I (E and Q) anti-codon binding" evidence="13">
    <location>
        <begin position="499"/>
        <end position="547"/>
    </location>
</feature>
<accession>A0A9X9S3J8</accession>
<dbReference type="InterPro" id="IPR004526">
    <property type="entry name" value="Glu-tRNA-synth_arc/euk"/>
</dbReference>
<evidence type="ECO:0000256" key="3">
    <source>
        <dbReference type="ARBA" id="ARBA00022490"/>
    </source>
</evidence>
<keyword evidence="6 10" id="KW-0067">ATP-binding</keyword>
<reference evidence="14" key="1">
    <citation type="submission" date="2022-11" db="EMBL/GenBank/DDBJ databases">
        <title>Complete genome sequence of Methanogenium organophilum DSM 3596.</title>
        <authorList>
            <person name="Chen S.-C."/>
            <person name="Lai S.-J."/>
            <person name="You Y.-T."/>
        </authorList>
    </citation>
    <scope>NUCLEOTIDE SEQUENCE</scope>
    <source>
        <strain evidence="14">DSM 3596</strain>
    </source>
</reference>
<protein>
    <recommendedName>
        <fullName evidence="10">Glutamate--tRNA ligase</fullName>
        <ecNumber evidence="10">6.1.1.17</ecNumber>
    </recommendedName>
    <alternativeName>
        <fullName evidence="10">Glutamyl-tRNA synthetase</fullName>
        <shortName evidence="10">GluRS</shortName>
    </alternativeName>
</protein>
<evidence type="ECO:0000256" key="1">
    <source>
        <dbReference type="ARBA" id="ARBA00004496"/>
    </source>
</evidence>
<evidence type="ECO:0000313" key="14">
    <source>
        <dbReference type="EMBL" id="WAI01264.1"/>
    </source>
</evidence>
<evidence type="ECO:0000256" key="4">
    <source>
        <dbReference type="ARBA" id="ARBA00022598"/>
    </source>
</evidence>
<keyword evidence="4 10" id="KW-0436">Ligase</keyword>
<name>A0A9X9S3J8_METOG</name>
<comment type="similarity">
    <text evidence="2 10">Belongs to the class-I aminoacyl-tRNA synthetase family. Glutamate--tRNA ligase type 2 subfamily.</text>
</comment>
<keyword evidence="8 10" id="KW-0030">Aminoacyl-tRNA synthetase</keyword>
<dbReference type="InterPro" id="IPR014729">
    <property type="entry name" value="Rossmann-like_a/b/a_fold"/>
</dbReference>
<sequence length="561" mass="63483">MNGDSRDFLYKYALQNAVMHNNVPKAGAVLGALMGKHPELRPHAREYSALLGEILAEIGEMNSDERRTRLEELAPELLEKKEKKKRETGLRPLENVGEEGVVMRFAPNPSGPLHLGHSRAAYLNDYYIRKYGGKYILRIEDTDPKRVTEENYQLLLSDVEWLGIEVSDIVYQSDRMDIYYSYGEKLISMGGAYLCTCDSELFRELKNSKQECPCRNRGVEENLSLWKDMLAGKFEEGQITVRVKTNISHPDPAMRDFSIFRIVANPPHPRCDGLVYPLMNFSVAVDDHLLGMTHVIRGKDHIANTRRQKYIYDYFGWEQPTYFHYGRMSIGDIVLSTSAMKAGIASGEYTGWDDIHLGTLKAIARRGFSPEAVRNAMVDIGIGQTDINFSWDNLYAANKAIVDPIANRYFFVPNPELCHISGVSDRIATPLINPNDEAKGTRTLTFTGDIFLPRDELVDGRMLRLKDLFNVRVTKSDDGFSLEYSGDSLDEARTEHAQIVQWLPKDMAMPCMLHTPDGIIAGVCEPDVSTELNRVVQFERVGFARIDSVSETNVSAYFAHK</sequence>
<proteinExistence type="inferred from homology"/>
<gene>
    <name evidence="10" type="primary">gltX</name>
    <name evidence="14" type="ORF">OU421_12760</name>
</gene>
<evidence type="ECO:0000259" key="12">
    <source>
        <dbReference type="Pfam" id="PF03950"/>
    </source>
</evidence>
<dbReference type="RefSeq" id="WP_268186488.1">
    <property type="nucleotide sequence ID" value="NZ_CP113361.1"/>
</dbReference>
<dbReference type="InterPro" id="IPR000924">
    <property type="entry name" value="Glu/Gln-tRNA-synth"/>
</dbReference>